<sequence>MRIIDSVPWERGDLPSTRESMADCGKLVSIWNSDTHPVLPSEIRTNGKIYGPQVGPVVQWVRSVEGPPGALQVGRWAASVDQADASMAGFVKELWRLLTLHTFREKGFFIGEGALALANSGEINLHAGYLRVLP</sequence>
<protein>
    <submittedName>
        <fullName evidence="1">Uncharacterized protein</fullName>
    </submittedName>
</protein>
<gene>
    <name evidence="1" type="ORF">FHR36_005631</name>
</gene>
<dbReference type="EMBL" id="JAMZDX010000005">
    <property type="protein sequence ID" value="MCP2312465.1"/>
    <property type="molecule type" value="Genomic_DNA"/>
</dbReference>
<evidence type="ECO:0000313" key="2">
    <source>
        <dbReference type="Proteomes" id="UP001206483"/>
    </source>
</evidence>
<organism evidence="1 2">
    <name type="scientific">Kitasatospora paracochleata</name>
    <dbReference type="NCBI Taxonomy" id="58354"/>
    <lineage>
        <taxon>Bacteria</taxon>
        <taxon>Bacillati</taxon>
        <taxon>Actinomycetota</taxon>
        <taxon>Actinomycetes</taxon>
        <taxon>Kitasatosporales</taxon>
        <taxon>Streptomycetaceae</taxon>
        <taxon>Kitasatospora</taxon>
    </lineage>
</organism>
<dbReference type="Proteomes" id="UP001206483">
    <property type="component" value="Unassembled WGS sequence"/>
</dbReference>
<dbReference type="RefSeq" id="WP_253801549.1">
    <property type="nucleotide sequence ID" value="NZ_BAAAUB010000020.1"/>
</dbReference>
<name>A0ABT1J4W7_9ACTN</name>
<evidence type="ECO:0000313" key="1">
    <source>
        <dbReference type="EMBL" id="MCP2312465.1"/>
    </source>
</evidence>
<accession>A0ABT1J4W7</accession>
<proteinExistence type="predicted"/>
<keyword evidence="2" id="KW-1185">Reference proteome</keyword>
<reference evidence="1 2" key="1">
    <citation type="submission" date="2022-06" db="EMBL/GenBank/DDBJ databases">
        <title>Sequencing the genomes of 1000 actinobacteria strains.</title>
        <authorList>
            <person name="Klenk H.-P."/>
        </authorList>
    </citation>
    <scope>NUCLEOTIDE SEQUENCE [LARGE SCALE GENOMIC DNA]</scope>
    <source>
        <strain evidence="1 2">DSM 41656</strain>
    </source>
</reference>
<comment type="caution">
    <text evidence="1">The sequence shown here is derived from an EMBL/GenBank/DDBJ whole genome shotgun (WGS) entry which is preliminary data.</text>
</comment>